<dbReference type="Proteomes" id="UP000823775">
    <property type="component" value="Unassembled WGS sequence"/>
</dbReference>
<gene>
    <name evidence="1" type="ORF">HAX54_052440</name>
</gene>
<evidence type="ECO:0000313" key="1">
    <source>
        <dbReference type="EMBL" id="MCD7464282.1"/>
    </source>
</evidence>
<accession>A0ABS8T171</accession>
<dbReference type="EMBL" id="JACEIK010000951">
    <property type="protein sequence ID" value="MCD7464282.1"/>
    <property type="molecule type" value="Genomic_DNA"/>
</dbReference>
<proteinExistence type="predicted"/>
<name>A0ABS8T171_DATST</name>
<evidence type="ECO:0000313" key="2">
    <source>
        <dbReference type="Proteomes" id="UP000823775"/>
    </source>
</evidence>
<protein>
    <recommendedName>
        <fullName evidence="3">Chlorophyll a-b binding protein, chloroplastic</fullName>
    </recommendedName>
</protein>
<feature type="non-terminal residue" evidence="1">
    <location>
        <position position="59"/>
    </location>
</feature>
<evidence type="ECO:0008006" key="3">
    <source>
        <dbReference type="Google" id="ProtNLM"/>
    </source>
</evidence>
<comment type="caution">
    <text evidence="1">The sequence shown here is derived from an EMBL/GenBank/DDBJ whole genome shotgun (WGS) entry which is preliminary data.</text>
</comment>
<reference evidence="1 2" key="1">
    <citation type="journal article" date="2021" name="BMC Genomics">
        <title>Datura genome reveals duplications of psychoactive alkaloid biosynthetic genes and high mutation rate following tissue culture.</title>
        <authorList>
            <person name="Rajewski A."/>
            <person name="Carter-House D."/>
            <person name="Stajich J."/>
            <person name="Litt A."/>
        </authorList>
    </citation>
    <scope>NUCLEOTIDE SEQUENCE [LARGE SCALE GENOMIC DNA]</scope>
    <source>
        <strain evidence="1">AR-01</strain>
    </source>
</reference>
<feature type="non-terminal residue" evidence="1">
    <location>
        <position position="1"/>
    </location>
</feature>
<keyword evidence="2" id="KW-1185">Reference proteome</keyword>
<sequence length="59" mass="6993">PKRPPRAWRFVAKVVKEHELKWFNAQKEAKYTPENWIDEGCLALEFPIFHDTIRDLGLG</sequence>
<organism evidence="1 2">
    <name type="scientific">Datura stramonium</name>
    <name type="common">Jimsonweed</name>
    <name type="synonym">Common thornapple</name>
    <dbReference type="NCBI Taxonomy" id="4076"/>
    <lineage>
        <taxon>Eukaryota</taxon>
        <taxon>Viridiplantae</taxon>
        <taxon>Streptophyta</taxon>
        <taxon>Embryophyta</taxon>
        <taxon>Tracheophyta</taxon>
        <taxon>Spermatophyta</taxon>
        <taxon>Magnoliopsida</taxon>
        <taxon>eudicotyledons</taxon>
        <taxon>Gunneridae</taxon>
        <taxon>Pentapetalae</taxon>
        <taxon>asterids</taxon>
        <taxon>lamiids</taxon>
        <taxon>Solanales</taxon>
        <taxon>Solanaceae</taxon>
        <taxon>Solanoideae</taxon>
        <taxon>Datureae</taxon>
        <taxon>Datura</taxon>
    </lineage>
</organism>